<dbReference type="AlphaFoldDB" id="A0A7R9DLG7"/>
<dbReference type="EMBL" id="OD012227">
    <property type="protein sequence ID" value="CAD7416914.1"/>
    <property type="molecule type" value="Genomic_DNA"/>
</dbReference>
<dbReference type="PANTHER" id="PTHR32059:SF0">
    <property type="entry name" value="RAB11-BINDING PROTEIN RELCH"/>
    <property type="match status" value="1"/>
</dbReference>
<protein>
    <submittedName>
        <fullName evidence="2">Uncharacterized protein</fullName>
    </submittedName>
</protein>
<name>A0A7R9DLG7_TIMPO</name>
<dbReference type="PANTHER" id="PTHR32059">
    <property type="entry name" value="RAB11-BINDING PROTEIN RELCH"/>
    <property type="match status" value="1"/>
</dbReference>
<dbReference type="InterPro" id="IPR016024">
    <property type="entry name" value="ARM-type_fold"/>
</dbReference>
<accession>A0A7R9DLG7</accession>
<gene>
    <name evidence="2" type="ORF">TPSB3V08_LOCUS11390</name>
</gene>
<dbReference type="GO" id="GO:0055037">
    <property type="term" value="C:recycling endosome"/>
    <property type="evidence" value="ECO:0007669"/>
    <property type="project" value="TreeGrafter"/>
</dbReference>
<proteinExistence type="predicted"/>
<dbReference type="GO" id="GO:0005802">
    <property type="term" value="C:trans-Golgi network"/>
    <property type="evidence" value="ECO:0007669"/>
    <property type="project" value="InterPro"/>
</dbReference>
<dbReference type="GO" id="GO:0032367">
    <property type="term" value="P:intracellular cholesterol transport"/>
    <property type="evidence" value="ECO:0007669"/>
    <property type="project" value="InterPro"/>
</dbReference>
<organism evidence="2">
    <name type="scientific">Timema poppense</name>
    <name type="common">Walking stick</name>
    <dbReference type="NCBI Taxonomy" id="170557"/>
    <lineage>
        <taxon>Eukaryota</taxon>
        <taxon>Metazoa</taxon>
        <taxon>Ecdysozoa</taxon>
        <taxon>Arthropoda</taxon>
        <taxon>Hexapoda</taxon>
        <taxon>Insecta</taxon>
        <taxon>Pterygota</taxon>
        <taxon>Neoptera</taxon>
        <taxon>Polyneoptera</taxon>
        <taxon>Phasmatodea</taxon>
        <taxon>Timematodea</taxon>
        <taxon>Timematoidea</taxon>
        <taxon>Timematidae</taxon>
        <taxon>Timema</taxon>
    </lineage>
</organism>
<reference evidence="2" key="1">
    <citation type="submission" date="2020-11" db="EMBL/GenBank/DDBJ databases">
        <authorList>
            <person name="Tran Van P."/>
        </authorList>
    </citation>
    <scope>NUCLEOTIDE SEQUENCE</scope>
</reference>
<evidence type="ECO:0000256" key="1">
    <source>
        <dbReference type="SAM" id="MobiDB-lite"/>
    </source>
</evidence>
<feature type="region of interest" description="Disordered" evidence="1">
    <location>
        <begin position="36"/>
        <end position="57"/>
    </location>
</feature>
<dbReference type="SUPFAM" id="SSF48371">
    <property type="entry name" value="ARM repeat"/>
    <property type="match status" value="1"/>
</dbReference>
<dbReference type="InterPro" id="IPR040362">
    <property type="entry name" value="RELCH"/>
</dbReference>
<sequence>MVATDRENKENLNKVEDDGSAVVSLAGTDVGWTRVSQAGVGTGHSPPTPAGSSDENLSALLNTPLSRAQRGQALSEELLPLIISTIHLHPEASERDKLLHLLFNLKKRPHEEERRMILTGIVGIARCSGLSLVENEILPQCWEQISHKHLERRLLVAESCSALAPYVSVCTTTIFY</sequence>
<evidence type="ECO:0000313" key="2">
    <source>
        <dbReference type="EMBL" id="CAD7416914.1"/>
    </source>
</evidence>